<protein>
    <submittedName>
        <fullName evidence="2">Uncharacterized protein</fullName>
    </submittedName>
</protein>
<name>A0ABY6CNY5_9BACT</name>
<proteinExistence type="predicted"/>
<evidence type="ECO:0000313" key="2">
    <source>
        <dbReference type="EMBL" id="UXP32227.1"/>
    </source>
</evidence>
<keyword evidence="3" id="KW-1185">Reference proteome</keyword>
<dbReference type="Proteomes" id="UP001065174">
    <property type="component" value="Chromosome"/>
</dbReference>
<gene>
    <name evidence="2" type="ORF">N6H18_17955</name>
</gene>
<dbReference type="EMBL" id="CP106679">
    <property type="protein sequence ID" value="UXP32227.1"/>
    <property type="molecule type" value="Genomic_DNA"/>
</dbReference>
<reference evidence="2" key="1">
    <citation type="submission" date="2022-09" db="EMBL/GenBank/DDBJ databases">
        <title>Comparative genomics and taxonomic characterization of three novel marine species of genus Reichenbachiella exhibiting antioxidant and polysaccharide degradation activities.</title>
        <authorList>
            <person name="Muhammad N."/>
            <person name="Lee Y.-J."/>
            <person name="Ko J."/>
            <person name="Kim S.-G."/>
        </authorList>
    </citation>
    <scope>NUCLEOTIDE SEQUENCE</scope>
    <source>
        <strain evidence="2">BKB1-1</strain>
    </source>
</reference>
<sequence length="147" mass="16760">MKKLVSIAIGLLAAATAIAQDLSPYAAYQIKENVKVEILEIKRVEKYGWDNLEVSYRLINESNYDLQKVDFLVHLIDVNQNEIGTVELFAFDIPKKSDDQYKSIEVLSPYANENVTKHYVETKAMDVMIGQQNQTVSIQSTQSVRFK</sequence>
<organism evidence="2 3">
    <name type="scientific">Reichenbachiella agarivorans</name>
    <dbReference type="NCBI Taxonomy" id="2979464"/>
    <lineage>
        <taxon>Bacteria</taxon>
        <taxon>Pseudomonadati</taxon>
        <taxon>Bacteroidota</taxon>
        <taxon>Cytophagia</taxon>
        <taxon>Cytophagales</taxon>
        <taxon>Reichenbachiellaceae</taxon>
        <taxon>Reichenbachiella</taxon>
    </lineage>
</organism>
<evidence type="ECO:0000313" key="3">
    <source>
        <dbReference type="Proteomes" id="UP001065174"/>
    </source>
</evidence>
<keyword evidence="1" id="KW-0732">Signal</keyword>
<dbReference type="RefSeq" id="WP_262309663.1">
    <property type="nucleotide sequence ID" value="NZ_CP106679.1"/>
</dbReference>
<accession>A0ABY6CNY5</accession>
<feature type="chain" id="PRO_5047509086" evidence="1">
    <location>
        <begin position="20"/>
        <end position="147"/>
    </location>
</feature>
<evidence type="ECO:0000256" key="1">
    <source>
        <dbReference type="SAM" id="SignalP"/>
    </source>
</evidence>
<feature type="signal peptide" evidence="1">
    <location>
        <begin position="1"/>
        <end position="19"/>
    </location>
</feature>